<dbReference type="RefSeq" id="WP_354696609.1">
    <property type="nucleotide sequence ID" value="NZ_JAZHOG010000013.1"/>
</dbReference>
<reference evidence="1 2" key="1">
    <citation type="submission" date="2024-02" db="EMBL/GenBank/DDBJ databases">
        <title>A novel Wenzhouxiangellaceae bacterium, isolated from coastal sediments.</title>
        <authorList>
            <person name="Du Z.-J."/>
            <person name="Ye Y.-Q."/>
            <person name="Zhang X.-Y."/>
        </authorList>
    </citation>
    <scope>NUCLEOTIDE SEQUENCE [LARGE SCALE GENOMIC DNA]</scope>
    <source>
        <strain evidence="1 2">CH-27</strain>
    </source>
</reference>
<dbReference type="EMBL" id="JAZHOG010000013">
    <property type="protein sequence ID" value="MEJ8569284.1"/>
    <property type="molecule type" value="Genomic_DNA"/>
</dbReference>
<evidence type="ECO:0000313" key="1">
    <source>
        <dbReference type="EMBL" id="MEJ8569284.1"/>
    </source>
</evidence>
<name>A0AAW9RJY0_9GAMM</name>
<dbReference type="AlphaFoldDB" id="A0AAW9RJY0"/>
<evidence type="ECO:0000313" key="2">
    <source>
        <dbReference type="Proteomes" id="UP001359886"/>
    </source>
</evidence>
<sequence length="146" mass="16006">MRRSTIVIALFLSGLVYASGPITVERLNPDNAKSLGFSVTFEISSEATQVSIVGPRVVNENCYPRRSGNYLPDGNGNELTFYMAQISNGPESPIGSGYYPGNENTMAVFIDYICPPDKILESRRYSVESVAEFIQNSVARNDAPIE</sequence>
<keyword evidence="2" id="KW-1185">Reference proteome</keyword>
<protein>
    <submittedName>
        <fullName evidence="1">Uncharacterized protein</fullName>
    </submittedName>
</protein>
<dbReference type="Proteomes" id="UP001359886">
    <property type="component" value="Unassembled WGS sequence"/>
</dbReference>
<gene>
    <name evidence="1" type="ORF">V3330_16785</name>
</gene>
<organism evidence="1 2">
    <name type="scientific">Elongatibacter sediminis</name>
    <dbReference type="NCBI Taxonomy" id="3119006"/>
    <lineage>
        <taxon>Bacteria</taxon>
        <taxon>Pseudomonadati</taxon>
        <taxon>Pseudomonadota</taxon>
        <taxon>Gammaproteobacteria</taxon>
        <taxon>Chromatiales</taxon>
        <taxon>Wenzhouxiangellaceae</taxon>
        <taxon>Elongatibacter</taxon>
    </lineage>
</organism>
<proteinExistence type="predicted"/>
<comment type="caution">
    <text evidence="1">The sequence shown here is derived from an EMBL/GenBank/DDBJ whole genome shotgun (WGS) entry which is preliminary data.</text>
</comment>
<accession>A0AAW9RJY0</accession>